<evidence type="ECO:0000313" key="9">
    <source>
        <dbReference type="RefSeq" id="XP_028154048.1"/>
    </source>
</evidence>
<dbReference type="InterPro" id="IPR019786">
    <property type="entry name" value="Zinc_finger_PHD-type_CS"/>
</dbReference>
<feature type="compositionally biased region" description="Acidic residues" evidence="7">
    <location>
        <begin position="853"/>
        <end position="866"/>
    </location>
</feature>
<dbReference type="SUPFAM" id="SSF57903">
    <property type="entry name" value="FYVE/PHD zinc finger"/>
    <property type="match status" value="2"/>
</dbReference>
<evidence type="ECO:0000256" key="5">
    <source>
        <dbReference type="PROSITE-ProRule" id="PRU00146"/>
    </source>
</evidence>
<evidence type="ECO:0000256" key="4">
    <source>
        <dbReference type="ARBA" id="ARBA00023004"/>
    </source>
</evidence>
<dbReference type="InterPro" id="IPR011011">
    <property type="entry name" value="Znf_FYVE_PHD"/>
</dbReference>
<evidence type="ECO:0000256" key="2">
    <source>
        <dbReference type="ARBA" id="ARBA00022771"/>
    </source>
</evidence>
<dbReference type="InterPro" id="IPR001965">
    <property type="entry name" value="Znf_PHD"/>
</dbReference>
<reference evidence="9" key="1">
    <citation type="submission" date="2025-08" db="UniProtKB">
        <authorList>
            <consortium name="RefSeq"/>
        </authorList>
    </citation>
    <scope>IDENTIFICATION</scope>
</reference>
<proteinExistence type="predicted"/>
<dbReference type="InterPro" id="IPR013083">
    <property type="entry name" value="Znf_RING/FYVE/PHD"/>
</dbReference>
<dbReference type="InterPro" id="IPR013637">
    <property type="entry name" value="Lys_sp_deMease-like_dom"/>
</dbReference>
<dbReference type="GO" id="GO:0034647">
    <property type="term" value="F:histone H3K4me/H3K4me2/H3K4me3 demethylase activity"/>
    <property type="evidence" value="ECO:0007669"/>
    <property type="project" value="TreeGrafter"/>
</dbReference>
<dbReference type="Gene3D" id="3.30.40.10">
    <property type="entry name" value="Zinc/RING finger domain, C3HC4 (zinc finger)"/>
    <property type="match status" value="2"/>
</dbReference>
<dbReference type="RefSeq" id="XP_028154048.1">
    <property type="nucleotide sequence ID" value="XM_028298247.1"/>
</dbReference>
<dbReference type="Pfam" id="PF00628">
    <property type="entry name" value="PHD"/>
    <property type="match status" value="2"/>
</dbReference>
<dbReference type="CDD" id="cd15610">
    <property type="entry name" value="PHD3_KDM5A_like"/>
    <property type="match status" value="1"/>
</dbReference>
<keyword evidence="6" id="KW-0175">Coiled coil</keyword>
<dbReference type="PROSITE" id="PS01359">
    <property type="entry name" value="ZF_PHD_1"/>
    <property type="match status" value="1"/>
</dbReference>
<dbReference type="GO" id="GO:0008270">
    <property type="term" value="F:zinc ion binding"/>
    <property type="evidence" value="ECO:0007669"/>
    <property type="project" value="UniProtKB-KW"/>
</dbReference>
<keyword evidence="4" id="KW-0408">Iron</keyword>
<dbReference type="InterPro" id="IPR004198">
    <property type="entry name" value="Znf_C5HC2"/>
</dbReference>
<dbReference type="Pfam" id="PF08429">
    <property type="entry name" value="PLU-1"/>
    <property type="match status" value="1"/>
</dbReference>
<dbReference type="PANTHER" id="PTHR10694:SF33">
    <property type="entry name" value="LYSINE-SPECIFIC DEMETHYLASE 5"/>
    <property type="match status" value="1"/>
</dbReference>
<dbReference type="InParanoid" id="A0A6P7H8M3"/>
<keyword evidence="3" id="KW-0862">Zinc</keyword>
<keyword evidence="2 5" id="KW-0863">Zinc-finger</keyword>
<dbReference type="InterPro" id="IPR019787">
    <property type="entry name" value="Znf_PHD-finger"/>
</dbReference>
<dbReference type="Pfam" id="PF02928">
    <property type="entry name" value="zf-C5HC2"/>
    <property type="match status" value="1"/>
</dbReference>
<feature type="compositionally biased region" description="Basic and acidic residues" evidence="7">
    <location>
        <begin position="807"/>
        <end position="818"/>
    </location>
</feature>
<feature type="domain" description="PHD-type" evidence="8">
    <location>
        <begin position="864"/>
        <end position="920"/>
    </location>
</feature>
<dbReference type="AlphaFoldDB" id="A0A6P7H8M3"/>
<dbReference type="SMART" id="SM00249">
    <property type="entry name" value="PHD"/>
    <property type="match status" value="2"/>
</dbReference>
<dbReference type="GO" id="GO:0006355">
    <property type="term" value="P:regulation of DNA-templated transcription"/>
    <property type="evidence" value="ECO:0007669"/>
    <property type="project" value="TreeGrafter"/>
</dbReference>
<dbReference type="GO" id="GO:0000785">
    <property type="term" value="C:chromatin"/>
    <property type="evidence" value="ECO:0007669"/>
    <property type="project" value="TreeGrafter"/>
</dbReference>
<dbReference type="PANTHER" id="PTHR10694">
    <property type="entry name" value="LYSINE-SPECIFIC DEMETHYLASE"/>
    <property type="match status" value="1"/>
</dbReference>
<feature type="non-terminal residue" evidence="9">
    <location>
        <position position="1"/>
    </location>
</feature>
<feature type="region of interest" description="Disordered" evidence="7">
    <location>
        <begin position="807"/>
        <end position="866"/>
    </location>
</feature>
<keyword evidence="1" id="KW-0479">Metal-binding</keyword>
<organism evidence="9">
    <name type="scientific">Diabrotica virgifera virgifera</name>
    <name type="common">western corn rootworm</name>
    <dbReference type="NCBI Taxonomy" id="50390"/>
    <lineage>
        <taxon>Eukaryota</taxon>
        <taxon>Metazoa</taxon>
        <taxon>Ecdysozoa</taxon>
        <taxon>Arthropoda</taxon>
        <taxon>Hexapoda</taxon>
        <taxon>Insecta</taxon>
        <taxon>Pterygota</taxon>
        <taxon>Neoptera</taxon>
        <taxon>Endopterygota</taxon>
        <taxon>Coleoptera</taxon>
        <taxon>Polyphaga</taxon>
        <taxon>Cucujiformia</taxon>
        <taxon>Chrysomeloidea</taxon>
        <taxon>Chrysomelidae</taxon>
        <taxon>Galerucinae</taxon>
        <taxon>Diabroticina</taxon>
        <taxon>Diabroticites</taxon>
        <taxon>Diabrotica</taxon>
    </lineage>
</organism>
<feature type="coiled-coil region" evidence="6">
    <location>
        <begin position="588"/>
        <end position="619"/>
    </location>
</feature>
<evidence type="ECO:0000256" key="3">
    <source>
        <dbReference type="ARBA" id="ARBA00022833"/>
    </source>
</evidence>
<dbReference type="FunFam" id="3.30.40.10:FF:000023">
    <property type="entry name" value="Lysine (K)-specific demethylase 5A"/>
    <property type="match status" value="1"/>
</dbReference>
<dbReference type="PROSITE" id="PS50016">
    <property type="entry name" value="ZF_PHD_2"/>
    <property type="match status" value="2"/>
</dbReference>
<name>A0A6P7H8M3_DIAVI</name>
<feature type="domain" description="PHD-type" evidence="8">
    <location>
        <begin position="473"/>
        <end position="537"/>
    </location>
</feature>
<dbReference type="FunCoup" id="A0A6P7H8M3">
    <property type="interactions" value="1951"/>
</dbReference>
<feature type="compositionally biased region" description="Basic residues" evidence="7">
    <location>
        <begin position="819"/>
        <end position="843"/>
    </location>
</feature>
<gene>
    <name evidence="9" type="primary">LOC114347560</name>
</gene>
<evidence type="ECO:0000256" key="7">
    <source>
        <dbReference type="SAM" id="MobiDB-lite"/>
    </source>
</evidence>
<protein>
    <submittedName>
        <fullName evidence="9">Lysine-specific demethylase lid-like</fullName>
    </submittedName>
</protein>
<evidence type="ECO:0000256" key="1">
    <source>
        <dbReference type="ARBA" id="ARBA00022723"/>
    </source>
</evidence>
<sequence length="942" mass="108550">GVTNAEREAFELLHDDERQCEICKTTCFLSAMTCSCSAEKLVCLRHFQNHCECSPENRTLRYRYTLEELPRMMQNLKVIAESFETWVMNVNEVLDQNLPKRTLTLCRELLHEATVKKFPKSELLQKFSGALELAEKYANGVEQLDPNKMRTRHSNDAKITLTFNQLVEFSSELEDVFCHVDETNCVRDLLHEAQVFEKDSNRLLNLPLAECSITDLEVCHALGSGLRSLELPNIKLLASRIKHCQWYQSVLSYKEKDDVYTIEWLKHFLTTGNKLDPHQECYKQMIELQAILKASEIWEDKAEKLFKCTDNDLLIQVDQLLKERVTIKCFLPNEAPLKESVDKARDWLKIFEDMKSSEYSPYFEEVDRLVKRGRSLALQLVEVDRLNVILDRAKKWKEETSNIFLKTNSTITLLEALMPREINNEIESPPKNKLLSLCKAATRFKESENRELDFIRNLKAANGLKSLDPKDNSNFCICKKKVSGVMMQCDLCKDWFHSTCVELPKVARTKFTGKFNTAALQMGFKDCKFLCLTCVRTKRPLLKELKDLLVRIDELPVIMREGAALQWLSERALQLQERAKQLLLHPELESAKNELDALIKKYTEAAESESAKKESIRQKNSRERASRKLDLTSKVQEIKEIYENIGAYSGNTDSDSSEYDSDRMGEHAYSLNLPKVDSDDYRLILSPEIKERLQEILMEADLLEVSLNEAFPLWTILQASRDSHREPIYIDFDKKKDKPKEPLIVVRKSMRPKKKRRRLSEEMDLPKKLSKTVKVEQEVDIMKKLSKNGKIEADKKQQEIDITKKVSKTVKTDPESKMRLRRLKKAKAAGKKRKGKKRGRKPKVSSTASPSTDSEDEDDDDDEEDICAANGCQKPAEEKKIDWVQCDGGCDKWFHMVCVGLSAGDIQEDEDYICITCSKHTTYETMDSSSCSPKPSTSKNIS</sequence>
<evidence type="ECO:0000259" key="8">
    <source>
        <dbReference type="PROSITE" id="PS50016"/>
    </source>
</evidence>
<dbReference type="GO" id="GO:0005654">
    <property type="term" value="C:nucleoplasm"/>
    <property type="evidence" value="ECO:0007669"/>
    <property type="project" value="UniProtKB-ARBA"/>
</dbReference>
<evidence type="ECO:0000256" key="6">
    <source>
        <dbReference type="SAM" id="Coils"/>
    </source>
</evidence>
<accession>A0A6P7H8M3</accession>